<evidence type="ECO:0000256" key="1">
    <source>
        <dbReference type="SAM" id="MobiDB-lite"/>
    </source>
</evidence>
<keyword evidence="3" id="KW-1185">Reference proteome</keyword>
<protein>
    <submittedName>
        <fullName evidence="2">Uncharacterized protein</fullName>
    </submittedName>
</protein>
<gene>
    <name evidence="2" type="ORF">CC84DRAFT_1247335</name>
</gene>
<dbReference type="EMBL" id="KV441553">
    <property type="protein sequence ID" value="OAG04883.1"/>
    <property type="molecule type" value="Genomic_DNA"/>
</dbReference>
<dbReference type="Proteomes" id="UP000077069">
    <property type="component" value="Unassembled WGS sequence"/>
</dbReference>
<proteinExistence type="predicted"/>
<evidence type="ECO:0000313" key="3">
    <source>
        <dbReference type="Proteomes" id="UP000077069"/>
    </source>
</evidence>
<reference evidence="2 3" key="1">
    <citation type="submission" date="2016-05" db="EMBL/GenBank/DDBJ databases">
        <title>Comparative analysis of secretome profiles of manganese(II)-oxidizing ascomycete fungi.</title>
        <authorList>
            <consortium name="DOE Joint Genome Institute"/>
            <person name="Zeiner C.A."/>
            <person name="Purvine S.O."/>
            <person name="Zink E.M."/>
            <person name="Wu S."/>
            <person name="Pasa-Tolic L."/>
            <person name="Chaput D.L."/>
            <person name="Haridas S."/>
            <person name="Grigoriev I.V."/>
            <person name="Santelli C.M."/>
            <person name="Hansel C.M."/>
        </authorList>
    </citation>
    <scope>NUCLEOTIDE SEQUENCE [LARGE SCALE GENOMIC DNA]</scope>
    <source>
        <strain evidence="2 3">AP3s5-JAC2a</strain>
    </source>
</reference>
<feature type="region of interest" description="Disordered" evidence="1">
    <location>
        <begin position="80"/>
        <end position="121"/>
    </location>
</feature>
<sequence>MQNNARNHSRTLDASSTRAESNEDWTQINDRRARKRVQNRLSQRKTPILSIKFISDLIGTYREKMRRRLEDAKNIKKRLEDAEAAQKAAQPPVGPLPVPPKSRSDQQTLRAQDSGQVAPSSSSVHYLYTNTPYNSLPPIDSSYAYTHPISPEDDIQPSNLGRHRLGYAFYDAFNAGLDPVDQLTLQTFGQPTEGSLINFEEGQLKGIAEGPISILDKHRRAPHDQTDIPKLAQIMSEMRYNITVHFELFSSFIERLQQALPEPRFDNQAFWYVRVLLGKYLDQMIQVRKERETLYGKAVKMKGKLRTFDTTEDTYTLVIETSGEKFNGITVYADEYWKGIATIERYVEDVPLSHSIDYTPSTASADDPYVYLQL</sequence>
<evidence type="ECO:0000313" key="2">
    <source>
        <dbReference type="EMBL" id="OAG04883.1"/>
    </source>
</evidence>
<dbReference type="RefSeq" id="XP_018035248.1">
    <property type="nucleotide sequence ID" value="XM_018184231.1"/>
</dbReference>
<accession>A0A177CB28</accession>
<dbReference type="InParanoid" id="A0A177CB28"/>
<dbReference type="OrthoDB" id="3811711at2759"/>
<feature type="region of interest" description="Disordered" evidence="1">
    <location>
        <begin position="1"/>
        <end position="27"/>
    </location>
</feature>
<organism evidence="2 3">
    <name type="scientific">Paraphaeosphaeria sporulosa</name>
    <dbReference type="NCBI Taxonomy" id="1460663"/>
    <lineage>
        <taxon>Eukaryota</taxon>
        <taxon>Fungi</taxon>
        <taxon>Dikarya</taxon>
        <taxon>Ascomycota</taxon>
        <taxon>Pezizomycotina</taxon>
        <taxon>Dothideomycetes</taxon>
        <taxon>Pleosporomycetidae</taxon>
        <taxon>Pleosporales</taxon>
        <taxon>Massarineae</taxon>
        <taxon>Didymosphaeriaceae</taxon>
        <taxon>Paraphaeosphaeria</taxon>
    </lineage>
</organism>
<dbReference type="AlphaFoldDB" id="A0A177CB28"/>
<dbReference type="GeneID" id="28767717"/>
<feature type="compositionally biased region" description="Polar residues" evidence="1">
    <location>
        <begin position="105"/>
        <end position="121"/>
    </location>
</feature>
<name>A0A177CB28_9PLEO</name>